<dbReference type="PROSITE" id="PS50931">
    <property type="entry name" value="HTH_LYSR"/>
    <property type="match status" value="1"/>
</dbReference>
<dbReference type="Gene3D" id="1.10.10.10">
    <property type="entry name" value="Winged helix-like DNA-binding domain superfamily/Winged helix DNA-binding domain"/>
    <property type="match status" value="1"/>
</dbReference>
<evidence type="ECO:0000313" key="7">
    <source>
        <dbReference type="Proteomes" id="UP000254519"/>
    </source>
</evidence>
<dbReference type="Pfam" id="PF03466">
    <property type="entry name" value="LysR_substrate"/>
    <property type="match status" value="1"/>
</dbReference>
<dbReference type="AlphaFoldDB" id="A0A380CHR8"/>
<protein>
    <submittedName>
        <fullName evidence="6">Morphology and auto-aggregation control protein</fullName>
    </submittedName>
</protein>
<dbReference type="InterPro" id="IPR036388">
    <property type="entry name" value="WH-like_DNA-bd_sf"/>
</dbReference>
<name>A0A380CHR8_SPOPA</name>
<dbReference type="CDD" id="cd05466">
    <property type="entry name" value="PBP2_LTTR_substrate"/>
    <property type="match status" value="1"/>
</dbReference>
<comment type="similarity">
    <text evidence="1">Belongs to the LysR transcriptional regulatory family.</text>
</comment>
<evidence type="ECO:0000256" key="3">
    <source>
        <dbReference type="ARBA" id="ARBA00023125"/>
    </source>
</evidence>
<dbReference type="InterPro" id="IPR000847">
    <property type="entry name" value="LysR_HTH_N"/>
</dbReference>
<dbReference type="InterPro" id="IPR036390">
    <property type="entry name" value="WH_DNA-bd_sf"/>
</dbReference>
<dbReference type="InterPro" id="IPR005119">
    <property type="entry name" value="LysR_subst-bd"/>
</dbReference>
<dbReference type="PANTHER" id="PTHR30126:SF40">
    <property type="entry name" value="HTH-TYPE TRANSCRIPTIONAL REGULATOR GLTR"/>
    <property type="match status" value="1"/>
</dbReference>
<evidence type="ECO:0000256" key="2">
    <source>
        <dbReference type="ARBA" id="ARBA00023015"/>
    </source>
</evidence>
<dbReference type="Gene3D" id="3.40.190.290">
    <property type="match status" value="1"/>
</dbReference>
<dbReference type="OrthoDB" id="9803735at2"/>
<dbReference type="SUPFAM" id="SSF53850">
    <property type="entry name" value="Periplasmic binding protein-like II"/>
    <property type="match status" value="1"/>
</dbReference>
<feature type="domain" description="HTH lysR-type" evidence="5">
    <location>
        <begin position="1"/>
        <end position="58"/>
    </location>
</feature>
<sequence length="293" mass="33967">MNIRNLEAFVYIVYFDNFNKAAEALFLSQPTISARIRSLENEMNTKLFVREGRKSILTDNGKKLFPYAEKMLSYYQEATYKMKQDMYIPDQIRIGCANSISSYLIPEILPELQKKFPLLRVKIVSHHSEEIMNKLVNNEIDFGLIRTITHPKFHTKTILSNPVGLFASPNHNLANKDIPVSLEELSSEDIIFYDHNSTEWLYINRLMKTMNLQLNTIIELDNMESAKRLVKKGMGICFLPQHAVYEEVKNNQLVNIPLKKPLNINTEIAIAYSKDKPVTDIINFCSSFVFHHF</sequence>
<keyword evidence="3" id="KW-0238">DNA-binding</keyword>
<dbReference type="SUPFAM" id="SSF46785">
    <property type="entry name" value="Winged helix' DNA-binding domain"/>
    <property type="match status" value="1"/>
</dbReference>
<dbReference type="GO" id="GO:0003700">
    <property type="term" value="F:DNA-binding transcription factor activity"/>
    <property type="evidence" value="ECO:0007669"/>
    <property type="project" value="InterPro"/>
</dbReference>
<gene>
    <name evidence="6" type="primary">oxyR</name>
    <name evidence="6" type="ORF">NCTC4822_03046</name>
</gene>
<accession>A0A380CHR8</accession>
<keyword evidence="2" id="KW-0805">Transcription regulation</keyword>
<evidence type="ECO:0000256" key="1">
    <source>
        <dbReference type="ARBA" id="ARBA00009437"/>
    </source>
</evidence>
<evidence type="ECO:0000259" key="5">
    <source>
        <dbReference type="PROSITE" id="PS50931"/>
    </source>
</evidence>
<dbReference type="PRINTS" id="PR00039">
    <property type="entry name" value="HTHLYSR"/>
</dbReference>
<dbReference type="EMBL" id="UGYZ01000002">
    <property type="protein sequence ID" value="SUJ20786.1"/>
    <property type="molecule type" value="Genomic_DNA"/>
</dbReference>
<dbReference type="RefSeq" id="WP_115363491.1">
    <property type="nucleotide sequence ID" value="NZ_CP160452.1"/>
</dbReference>
<proteinExistence type="inferred from homology"/>
<dbReference type="Proteomes" id="UP000254519">
    <property type="component" value="Unassembled WGS sequence"/>
</dbReference>
<evidence type="ECO:0000256" key="4">
    <source>
        <dbReference type="ARBA" id="ARBA00023163"/>
    </source>
</evidence>
<dbReference type="GO" id="GO:0000976">
    <property type="term" value="F:transcription cis-regulatory region binding"/>
    <property type="evidence" value="ECO:0007669"/>
    <property type="project" value="TreeGrafter"/>
</dbReference>
<dbReference type="FunFam" id="1.10.10.10:FF:000001">
    <property type="entry name" value="LysR family transcriptional regulator"/>
    <property type="match status" value="1"/>
</dbReference>
<keyword evidence="7" id="KW-1185">Reference proteome</keyword>
<dbReference type="Pfam" id="PF00126">
    <property type="entry name" value="HTH_1"/>
    <property type="match status" value="1"/>
</dbReference>
<dbReference type="PANTHER" id="PTHR30126">
    <property type="entry name" value="HTH-TYPE TRANSCRIPTIONAL REGULATOR"/>
    <property type="match status" value="1"/>
</dbReference>
<evidence type="ECO:0000313" key="6">
    <source>
        <dbReference type="EMBL" id="SUJ20786.1"/>
    </source>
</evidence>
<reference evidence="6 7" key="1">
    <citation type="submission" date="2018-06" db="EMBL/GenBank/DDBJ databases">
        <authorList>
            <consortium name="Pathogen Informatics"/>
            <person name="Doyle S."/>
        </authorList>
    </citation>
    <scope>NUCLEOTIDE SEQUENCE [LARGE SCALE GENOMIC DNA]</scope>
    <source>
        <strain evidence="7">ATCC 11859 / DSM 33 / NCIB 8841 / NCTC 4822</strain>
    </source>
</reference>
<organism evidence="6 7">
    <name type="scientific">Sporosarcina pasteurii</name>
    <name type="common">Bacillus pasteurii</name>
    <dbReference type="NCBI Taxonomy" id="1474"/>
    <lineage>
        <taxon>Bacteria</taxon>
        <taxon>Bacillati</taxon>
        <taxon>Bacillota</taxon>
        <taxon>Bacilli</taxon>
        <taxon>Bacillales</taxon>
        <taxon>Caryophanaceae</taxon>
        <taxon>Sporosarcina</taxon>
    </lineage>
</organism>
<keyword evidence="4" id="KW-0804">Transcription</keyword>